<protein>
    <recommendedName>
        <fullName evidence="7">Lysozyme</fullName>
        <ecNumber evidence="7">3.2.1.17</ecNumber>
    </recommendedName>
</protein>
<keyword evidence="6 7" id="KW-0326">Glycosidase</keyword>
<dbReference type="HOGENOM" id="CLU_091641_3_3_5"/>
<evidence type="ECO:0000256" key="6">
    <source>
        <dbReference type="ARBA" id="ARBA00023295"/>
    </source>
</evidence>
<keyword evidence="5" id="KW-1035">Host cytoplasm</keyword>
<keyword evidence="3 7" id="KW-0081">Bacteriolytic enzyme</keyword>
<dbReference type="PANTHER" id="PTHR38107">
    <property type="match status" value="1"/>
</dbReference>
<dbReference type="Proteomes" id="UP000007058">
    <property type="component" value="Chromosome"/>
</dbReference>
<evidence type="ECO:0000313" key="9">
    <source>
        <dbReference type="Proteomes" id="UP000007058"/>
    </source>
</evidence>
<dbReference type="InterPro" id="IPR034690">
    <property type="entry name" value="Endolysin_T4_type"/>
</dbReference>
<proteinExistence type="inferred from homology"/>
<evidence type="ECO:0000313" key="8">
    <source>
        <dbReference type="EMBL" id="BAE52790.1"/>
    </source>
</evidence>
<keyword evidence="9" id="KW-1185">Reference proteome</keyword>
<dbReference type="CDD" id="cd00737">
    <property type="entry name" value="lyz_endolysin_autolysin"/>
    <property type="match status" value="1"/>
</dbReference>
<dbReference type="KEGG" id="mag:amb3986"/>
<dbReference type="InterPro" id="IPR002196">
    <property type="entry name" value="Glyco_hydro_24"/>
</dbReference>
<evidence type="ECO:0000256" key="4">
    <source>
        <dbReference type="ARBA" id="ARBA00022801"/>
    </source>
</evidence>
<keyword evidence="4 7" id="KW-0378">Hydrolase</keyword>
<dbReference type="InterPro" id="IPR023346">
    <property type="entry name" value="Lysozyme-like_dom_sf"/>
</dbReference>
<dbReference type="SUPFAM" id="SSF53955">
    <property type="entry name" value="Lysozyme-like"/>
    <property type="match status" value="1"/>
</dbReference>
<name>Q2W035_PARM1</name>
<dbReference type="GO" id="GO:0003796">
    <property type="term" value="F:lysozyme activity"/>
    <property type="evidence" value="ECO:0007669"/>
    <property type="project" value="UniProtKB-EC"/>
</dbReference>
<dbReference type="InterPro" id="IPR033907">
    <property type="entry name" value="Endolysin_autolysin"/>
</dbReference>
<organism evidence="8 9">
    <name type="scientific">Paramagnetospirillum magneticum (strain ATCC 700264 / AMB-1)</name>
    <name type="common">Magnetospirillum magneticum</name>
    <dbReference type="NCBI Taxonomy" id="342108"/>
    <lineage>
        <taxon>Bacteria</taxon>
        <taxon>Pseudomonadati</taxon>
        <taxon>Pseudomonadota</taxon>
        <taxon>Alphaproteobacteria</taxon>
        <taxon>Rhodospirillales</taxon>
        <taxon>Magnetospirillaceae</taxon>
        <taxon>Paramagnetospirillum</taxon>
    </lineage>
</organism>
<reference evidence="8 9" key="1">
    <citation type="journal article" date="2005" name="DNA Res.">
        <title>Complete genome sequence of the facultative anaerobic magnetotactic bacterium Magnetospirillum sp. strain AMB-1.</title>
        <authorList>
            <person name="Matsunaga T."/>
            <person name="Okamura Y."/>
            <person name="Fukuda Y."/>
            <person name="Wahyudi A.T."/>
            <person name="Murase Y."/>
            <person name="Takeyama H."/>
        </authorList>
    </citation>
    <scope>NUCLEOTIDE SEQUENCE [LARGE SCALE GENOMIC DNA]</scope>
    <source>
        <strain evidence="9">ATCC 700264 / AMB-1</strain>
    </source>
</reference>
<dbReference type="OrthoDB" id="5327667at2"/>
<dbReference type="EC" id="3.2.1.17" evidence="7"/>
<dbReference type="Gene3D" id="1.10.530.40">
    <property type="match status" value="1"/>
</dbReference>
<evidence type="ECO:0000256" key="5">
    <source>
        <dbReference type="ARBA" id="ARBA00023200"/>
    </source>
</evidence>
<evidence type="ECO:0000256" key="3">
    <source>
        <dbReference type="ARBA" id="ARBA00022638"/>
    </source>
</evidence>
<comment type="similarity">
    <text evidence="7">Belongs to the glycosyl hydrolase 24 family.</text>
</comment>
<evidence type="ECO:0000256" key="2">
    <source>
        <dbReference type="ARBA" id="ARBA00022529"/>
    </source>
</evidence>
<accession>Q2W035</accession>
<dbReference type="AlphaFoldDB" id="Q2W035"/>
<dbReference type="InterPro" id="IPR051018">
    <property type="entry name" value="Bacteriophage_GH24"/>
</dbReference>
<dbReference type="GO" id="GO:0031640">
    <property type="term" value="P:killing of cells of another organism"/>
    <property type="evidence" value="ECO:0007669"/>
    <property type="project" value="UniProtKB-KW"/>
</dbReference>
<sequence>MTRAVNEAGLALTKASEGLRLKSYLCPAHKLTVGYGHTGPDVMDGMTIDEARADELLAADLAHAGDAVTKAVTVDLNDNQYAALCDFVFNLGAGAFQGSTLLKKLNAGDYAGASDEFPKWDKATVDGVKKALPGLTKRRAAERTLFLTAEA</sequence>
<dbReference type="CAZy" id="GH24">
    <property type="family name" value="Glycoside Hydrolase Family 24"/>
</dbReference>
<dbReference type="GO" id="GO:0042742">
    <property type="term" value="P:defense response to bacterium"/>
    <property type="evidence" value="ECO:0007669"/>
    <property type="project" value="UniProtKB-KW"/>
</dbReference>
<dbReference type="STRING" id="342108.amb3986"/>
<dbReference type="GO" id="GO:0009253">
    <property type="term" value="P:peptidoglycan catabolic process"/>
    <property type="evidence" value="ECO:0007669"/>
    <property type="project" value="InterPro"/>
</dbReference>
<keyword evidence="2 7" id="KW-0929">Antimicrobial</keyword>
<dbReference type="GO" id="GO:0016998">
    <property type="term" value="P:cell wall macromolecule catabolic process"/>
    <property type="evidence" value="ECO:0007669"/>
    <property type="project" value="InterPro"/>
</dbReference>
<dbReference type="EMBL" id="AP007255">
    <property type="protein sequence ID" value="BAE52790.1"/>
    <property type="molecule type" value="Genomic_DNA"/>
</dbReference>
<evidence type="ECO:0000256" key="7">
    <source>
        <dbReference type="RuleBase" id="RU003788"/>
    </source>
</evidence>
<dbReference type="RefSeq" id="WP_011386340.1">
    <property type="nucleotide sequence ID" value="NC_007626.1"/>
</dbReference>
<gene>
    <name evidence="8" type="ordered locus">amb3986</name>
</gene>
<comment type="catalytic activity">
    <reaction evidence="1 7">
        <text>Hydrolysis of (1-&gt;4)-beta-linkages between N-acetylmuramic acid and N-acetyl-D-glucosamine residues in a peptidoglycan and between N-acetyl-D-glucosamine residues in chitodextrins.</text>
        <dbReference type="EC" id="3.2.1.17"/>
    </reaction>
</comment>
<dbReference type="Pfam" id="PF00959">
    <property type="entry name" value="Phage_lysozyme"/>
    <property type="match status" value="1"/>
</dbReference>
<dbReference type="InterPro" id="IPR023347">
    <property type="entry name" value="Lysozyme_dom_sf"/>
</dbReference>
<dbReference type="PANTHER" id="PTHR38107:SF3">
    <property type="entry name" value="LYSOZYME RRRD-RELATED"/>
    <property type="match status" value="1"/>
</dbReference>
<dbReference type="HAMAP" id="MF_04110">
    <property type="entry name" value="ENDOLYSIN_T4"/>
    <property type="match status" value="1"/>
</dbReference>
<evidence type="ECO:0000256" key="1">
    <source>
        <dbReference type="ARBA" id="ARBA00000632"/>
    </source>
</evidence>